<evidence type="ECO:0000256" key="2">
    <source>
        <dbReference type="PROSITE-ProRule" id="PRU00192"/>
    </source>
</evidence>
<reference evidence="5" key="1">
    <citation type="submission" date="2023-03" db="EMBL/GenBank/DDBJ databases">
        <title>Massive genome expansion in bonnet fungi (Mycena s.s.) driven by repeated elements and novel gene families across ecological guilds.</title>
        <authorList>
            <consortium name="Lawrence Berkeley National Laboratory"/>
            <person name="Harder C.B."/>
            <person name="Miyauchi S."/>
            <person name="Viragh M."/>
            <person name="Kuo A."/>
            <person name="Thoen E."/>
            <person name="Andreopoulos B."/>
            <person name="Lu D."/>
            <person name="Skrede I."/>
            <person name="Drula E."/>
            <person name="Henrissat B."/>
            <person name="Morin E."/>
            <person name="Kohler A."/>
            <person name="Barry K."/>
            <person name="LaButti K."/>
            <person name="Morin E."/>
            <person name="Salamov A."/>
            <person name="Lipzen A."/>
            <person name="Mereny Z."/>
            <person name="Hegedus B."/>
            <person name="Baldrian P."/>
            <person name="Stursova M."/>
            <person name="Weitz H."/>
            <person name="Taylor A."/>
            <person name="Grigoriev I.V."/>
            <person name="Nagy L.G."/>
            <person name="Martin F."/>
            <person name="Kauserud H."/>
        </authorList>
    </citation>
    <scope>NUCLEOTIDE SEQUENCE</scope>
    <source>
        <strain evidence="5">CBHHK067</strain>
    </source>
</reference>
<gene>
    <name evidence="5" type="ORF">B0H17DRAFT_1068392</name>
</gene>
<feature type="domain" description="SH3" evidence="4">
    <location>
        <begin position="77"/>
        <end position="138"/>
    </location>
</feature>
<name>A0AAD7GHL5_MYCRO</name>
<comment type="caution">
    <text evidence="5">The sequence shown here is derived from an EMBL/GenBank/DDBJ whole genome shotgun (WGS) entry which is preliminary data.</text>
</comment>
<feature type="coiled-coil region" evidence="3">
    <location>
        <begin position="157"/>
        <end position="281"/>
    </location>
</feature>
<evidence type="ECO:0000313" key="5">
    <source>
        <dbReference type="EMBL" id="KAJ7688378.1"/>
    </source>
</evidence>
<accession>A0AAD7GHL5</accession>
<evidence type="ECO:0000256" key="3">
    <source>
        <dbReference type="SAM" id="Coils"/>
    </source>
</evidence>
<dbReference type="SUPFAM" id="SSF50044">
    <property type="entry name" value="SH3-domain"/>
    <property type="match status" value="2"/>
</dbReference>
<dbReference type="Proteomes" id="UP001221757">
    <property type="component" value="Unassembled WGS sequence"/>
</dbReference>
<keyword evidence="1 2" id="KW-0728">SH3 domain</keyword>
<dbReference type="SMART" id="SM00326">
    <property type="entry name" value="SH3"/>
    <property type="match status" value="2"/>
</dbReference>
<evidence type="ECO:0000256" key="1">
    <source>
        <dbReference type="ARBA" id="ARBA00022443"/>
    </source>
</evidence>
<feature type="domain" description="SH3" evidence="4">
    <location>
        <begin position="10"/>
        <end position="76"/>
    </location>
</feature>
<protein>
    <recommendedName>
        <fullName evidence="4">SH3 domain-containing protein</fullName>
    </recommendedName>
</protein>
<dbReference type="GO" id="GO:0016197">
    <property type="term" value="P:endosomal transport"/>
    <property type="evidence" value="ECO:0007669"/>
    <property type="project" value="TreeGrafter"/>
</dbReference>
<proteinExistence type="predicted"/>
<dbReference type="GO" id="GO:0006897">
    <property type="term" value="P:endocytosis"/>
    <property type="evidence" value="ECO:0007669"/>
    <property type="project" value="TreeGrafter"/>
</dbReference>
<dbReference type="PRINTS" id="PR00452">
    <property type="entry name" value="SH3DOMAIN"/>
</dbReference>
<evidence type="ECO:0000313" key="6">
    <source>
        <dbReference type="Proteomes" id="UP001221757"/>
    </source>
</evidence>
<dbReference type="Pfam" id="PF14604">
    <property type="entry name" value="SH3_9"/>
    <property type="match status" value="2"/>
</dbReference>
<keyword evidence="3" id="KW-0175">Coiled coil</keyword>
<dbReference type="InterPro" id="IPR001452">
    <property type="entry name" value="SH3_domain"/>
</dbReference>
<dbReference type="InterPro" id="IPR036028">
    <property type="entry name" value="SH3-like_dom_sf"/>
</dbReference>
<dbReference type="GO" id="GO:0031410">
    <property type="term" value="C:cytoplasmic vesicle"/>
    <property type="evidence" value="ECO:0007669"/>
    <property type="project" value="TreeGrafter"/>
</dbReference>
<dbReference type="CDD" id="cd00174">
    <property type="entry name" value="SH3"/>
    <property type="match status" value="1"/>
</dbReference>
<evidence type="ECO:0000259" key="4">
    <source>
        <dbReference type="PROSITE" id="PS50002"/>
    </source>
</evidence>
<dbReference type="PANTHER" id="PTHR45827:SF1">
    <property type="entry name" value="SORTING NEXIN"/>
    <property type="match status" value="1"/>
</dbReference>
<dbReference type="EMBL" id="JARKIE010000079">
    <property type="protein sequence ID" value="KAJ7688378.1"/>
    <property type="molecule type" value="Genomic_DNA"/>
</dbReference>
<organism evidence="5 6">
    <name type="scientific">Mycena rosella</name>
    <name type="common">Pink bonnet</name>
    <name type="synonym">Agaricus rosellus</name>
    <dbReference type="NCBI Taxonomy" id="1033263"/>
    <lineage>
        <taxon>Eukaryota</taxon>
        <taxon>Fungi</taxon>
        <taxon>Dikarya</taxon>
        <taxon>Basidiomycota</taxon>
        <taxon>Agaricomycotina</taxon>
        <taxon>Agaricomycetes</taxon>
        <taxon>Agaricomycetidae</taxon>
        <taxon>Agaricales</taxon>
        <taxon>Marasmiineae</taxon>
        <taxon>Mycenaceae</taxon>
        <taxon>Mycena</taxon>
    </lineage>
</organism>
<dbReference type="PANTHER" id="PTHR45827">
    <property type="entry name" value="SORTING NEXIN"/>
    <property type="match status" value="1"/>
</dbReference>
<keyword evidence="6" id="KW-1185">Reference proteome</keyword>
<dbReference type="GO" id="GO:0035091">
    <property type="term" value="F:phosphatidylinositol binding"/>
    <property type="evidence" value="ECO:0007669"/>
    <property type="project" value="TreeGrafter"/>
</dbReference>
<dbReference type="GO" id="GO:0005886">
    <property type="term" value="C:plasma membrane"/>
    <property type="evidence" value="ECO:0007669"/>
    <property type="project" value="TreeGrafter"/>
</dbReference>
<dbReference type="PROSITE" id="PS50002">
    <property type="entry name" value="SH3"/>
    <property type="match status" value="2"/>
</dbReference>
<dbReference type="AlphaFoldDB" id="A0AAD7GHL5"/>
<dbReference type="Gene3D" id="2.30.30.40">
    <property type="entry name" value="SH3 Domains"/>
    <property type="match status" value="2"/>
</dbReference>
<dbReference type="GO" id="GO:0097320">
    <property type="term" value="P:plasma membrane tubulation"/>
    <property type="evidence" value="ECO:0007669"/>
    <property type="project" value="TreeGrafter"/>
</dbReference>
<sequence>MRKAAPSVKHYLAVLKAVYDFEPNPGEEEELSIKENQILLLQERVDQQWWKVKVMSASLDDESPVGLVPAAYVQPATHTSVVKALYAYEACGTGELSITADQVLLVFDTEDDWLLVQTDEDGGKAGFVPANYVEVTSRDEDAEEAPPHVPSENNVVDQALVAENEELRTTMREMQEQLQELQASSSDVELQRIQYEDLVRENERLNKQVTEMRESTTQLPWSGGDSELQTLINEDLARENARLRVEARETQETVAQLQQGYEEQRKLNAELARDNEGLQELARTMRTIFDAQHRELSKEIQRLKMPARFHPSVYLIIQKDVFESQRNDKSSHNTRAA</sequence>